<dbReference type="PANTHER" id="PTHR42708:SF1">
    <property type="entry name" value="GLIDING MOTILITY PROTEIN MGLA"/>
    <property type="match status" value="1"/>
</dbReference>
<dbReference type="Gene3D" id="3.40.50.300">
    <property type="entry name" value="P-loop containing nucleotide triphosphate hydrolases"/>
    <property type="match status" value="1"/>
</dbReference>
<keyword evidence="7" id="KW-1185">Reference proteome</keyword>
<dbReference type="InterPro" id="IPR004130">
    <property type="entry name" value="Gpn"/>
</dbReference>
<evidence type="ECO:0000256" key="5">
    <source>
        <dbReference type="SAM" id="MobiDB-lite"/>
    </source>
</evidence>
<dbReference type="GO" id="GO:0005525">
    <property type="term" value="F:GTP binding"/>
    <property type="evidence" value="ECO:0007669"/>
    <property type="project" value="UniProtKB-KW"/>
</dbReference>
<dbReference type="CDD" id="cd00882">
    <property type="entry name" value="Ras_like_GTPase"/>
    <property type="match status" value="1"/>
</dbReference>
<evidence type="ECO:0000256" key="2">
    <source>
        <dbReference type="ARBA" id="ARBA00022741"/>
    </source>
</evidence>
<dbReference type="EMBL" id="SMJW01000232">
    <property type="protein sequence ID" value="TDC07804.1"/>
    <property type="molecule type" value="Genomic_DNA"/>
</dbReference>
<name>A0A4R4NH26_9ACTN</name>
<dbReference type="InterPro" id="IPR027417">
    <property type="entry name" value="P-loop_NTPase"/>
</dbReference>
<dbReference type="GO" id="GO:0016787">
    <property type="term" value="F:hydrolase activity"/>
    <property type="evidence" value="ECO:0007669"/>
    <property type="project" value="UniProtKB-KW"/>
</dbReference>
<feature type="region of interest" description="Disordered" evidence="5">
    <location>
        <begin position="1"/>
        <end position="24"/>
    </location>
</feature>
<evidence type="ECO:0000313" key="7">
    <source>
        <dbReference type="Proteomes" id="UP000295431"/>
    </source>
</evidence>
<feature type="compositionally biased region" description="Low complexity" evidence="5">
    <location>
        <begin position="8"/>
        <end position="18"/>
    </location>
</feature>
<dbReference type="PANTHER" id="PTHR42708">
    <property type="entry name" value="ATP/GTP-BINDING PROTEIN-RELATED"/>
    <property type="match status" value="1"/>
</dbReference>
<evidence type="ECO:0000256" key="1">
    <source>
        <dbReference type="ARBA" id="ARBA00005290"/>
    </source>
</evidence>
<comment type="caution">
    <text evidence="6">The sequence shown here is derived from an EMBL/GenBank/DDBJ whole genome shotgun (WGS) entry which is preliminary data.</text>
</comment>
<dbReference type="RefSeq" id="WP_131943861.1">
    <property type="nucleotide sequence ID" value="NZ_BAAAMX010000050.1"/>
</dbReference>
<keyword evidence="3" id="KW-0378">Hydrolase</keyword>
<organism evidence="6 7">
    <name type="scientific">Actinomadura bangladeshensis</name>
    <dbReference type="NCBI Taxonomy" id="453573"/>
    <lineage>
        <taxon>Bacteria</taxon>
        <taxon>Bacillati</taxon>
        <taxon>Actinomycetota</taxon>
        <taxon>Actinomycetes</taxon>
        <taxon>Streptosporangiales</taxon>
        <taxon>Thermomonosporaceae</taxon>
        <taxon>Actinomadura</taxon>
    </lineage>
</organism>
<evidence type="ECO:0000313" key="6">
    <source>
        <dbReference type="EMBL" id="TDC07804.1"/>
    </source>
</evidence>
<dbReference type="InterPro" id="IPR052705">
    <property type="entry name" value="Gliding_Motility_GTPase"/>
</dbReference>
<dbReference type="Pfam" id="PF03029">
    <property type="entry name" value="ATP_bind_1"/>
    <property type="match status" value="1"/>
</dbReference>
<comment type="similarity">
    <text evidence="1">Belongs to the GPN-loop GTPase family.</text>
</comment>
<sequence length="217" mass="23346">MSPDRAETTATGQTGTGQRNSAPFPVKTIVSGGFGVGKTTMIGAVSEIDPLTTEEQLTVVSAGIDSLAGVEDKTTTTVAMDFGRLTLSDDLILYLFGTPGQDRYWFTWDDLTYGAVGAVVLIDTRRLPDSFGPVGYFEQRGIPFVVAINEFADAPHHYTTDEVRDALDIPDRVPIVRCDARDTRSSITVLLALVDHALTHPTPPEQPHQPIAQGAST</sequence>
<dbReference type="SUPFAM" id="SSF52540">
    <property type="entry name" value="P-loop containing nucleoside triphosphate hydrolases"/>
    <property type="match status" value="1"/>
</dbReference>
<reference evidence="6 7" key="1">
    <citation type="submission" date="2019-03" db="EMBL/GenBank/DDBJ databases">
        <title>Draft genome sequences of novel Actinobacteria.</title>
        <authorList>
            <person name="Sahin N."/>
            <person name="Ay H."/>
            <person name="Saygin H."/>
        </authorList>
    </citation>
    <scope>NUCLEOTIDE SEQUENCE [LARGE SCALE GENOMIC DNA]</scope>
    <source>
        <strain evidence="6 7">DSM 45347</strain>
    </source>
</reference>
<keyword evidence="2" id="KW-0547">Nucleotide-binding</keyword>
<keyword evidence="6" id="KW-0067">ATP-binding</keyword>
<dbReference type="Proteomes" id="UP000295431">
    <property type="component" value="Unassembled WGS sequence"/>
</dbReference>
<evidence type="ECO:0000256" key="4">
    <source>
        <dbReference type="ARBA" id="ARBA00023134"/>
    </source>
</evidence>
<protein>
    <submittedName>
        <fullName evidence="6">ATP-binding protein</fullName>
    </submittedName>
</protein>
<keyword evidence="4" id="KW-0342">GTP-binding</keyword>
<gene>
    <name evidence="6" type="ORF">E1284_31820</name>
</gene>
<dbReference type="GO" id="GO:0005524">
    <property type="term" value="F:ATP binding"/>
    <property type="evidence" value="ECO:0007669"/>
    <property type="project" value="UniProtKB-KW"/>
</dbReference>
<accession>A0A4R4NH26</accession>
<dbReference type="AlphaFoldDB" id="A0A4R4NH26"/>
<proteinExistence type="inferred from homology"/>
<evidence type="ECO:0000256" key="3">
    <source>
        <dbReference type="ARBA" id="ARBA00022801"/>
    </source>
</evidence>
<dbReference type="OrthoDB" id="3470129at2"/>